<evidence type="ECO:0000259" key="2">
    <source>
        <dbReference type="Pfam" id="PF07859"/>
    </source>
</evidence>
<reference evidence="3 4" key="1">
    <citation type="journal article" date="2015" name="Genome Announc.">
        <title>Draft Genome Sequence and Gene Annotation of the Entomopathogenic Fungus Verticillium hemipterigenum.</title>
        <authorList>
            <person name="Horn F."/>
            <person name="Habel A."/>
            <person name="Scharf D.H."/>
            <person name="Dworschak J."/>
            <person name="Brakhage A.A."/>
            <person name="Guthke R."/>
            <person name="Hertweck C."/>
            <person name="Linde J."/>
        </authorList>
    </citation>
    <scope>NUCLEOTIDE SEQUENCE [LARGE SCALE GENOMIC DNA]</scope>
</reference>
<proteinExistence type="predicted"/>
<accession>A0A0A1TL49</accession>
<dbReference type="Pfam" id="PF07859">
    <property type="entry name" value="Abhydrolase_3"/>
    <property type="match status" value="1"/>
</dbReference>
<feature type="domain" description="Alpha/beta hydrolase fold-3" evidence="2">
    <location>
        <begin position="95"/>
        <end position="311"/>
    </location>
</feature>
<dbReference type="PANTHER" id="PTHR48081">
    <property type="entry name" value="AB HYDROLASE SUPERFAMILY PROTEIN C4A8.06C"/>
    <property type="match status" value="1"/>
</dbReference>
<dbReference type="Gene3D" id="3.40.50.1820">
    <property type="entry name" value="alpha/beta hydrolase"/>
    <property type="match status" value="1"/>
</dbReference>
<evidence type="ECO:0000313" key="4">
    <source>
        <dbReference type="Proteomes" id="UP000039046"/>
    </source>
</evidence>
<dbReference type="HOGENOM" id="CLU_012494_3_3_1"/>
<dbReference type="InterPro" id="IPR029058">
    <property type="entry name" value="AB_hydrolase_fold"/>
</dbReference>
<protein>
    <recommendedName>
        <fullName evidence="2">Alpha/beta hydrolase fold-3 domain-containing protein</fullName>
    </recommendedName>
</protein>
<sequence length="347" mass="38702">MLTSITNFFNVLHIWFRPTLVALFNPRLSWAIRWRTLLLQPTCLITYSLETIPYLFSRPFQVEHLPVWKDRSVRCLVFKTPSPTTGDKLRPLHIEIHGGAFIGGFPEGMAHFDDKVSRETGAVVVSITYRFAPEKTFPTAIDDVDDTIRWIKKHAADRWGADATLLTMSGVSAGGNLCLASTQQPDCHGASQTAVKAFVGFDSVVDLRLNPNDKPTPEGFPTTNPLAILVPLFDAYAAPARVKHIDDPRLSPILAKRETLPPRMLLTIAGMDILVAEQMELAERVNAEDVKNGQEPRVETMLVPGMMHGYIEIPDMLIPAGVKAKTMDAAIQFLNETHRIHGWTWDA</sequence>
<dbReference type="EMBL" id="CDHN01000003">
    <property type="protein sequence ID" value="CEJ91458.1"/>
    <property type="molecule type" value="Genomic_DNA"/>
</dbReference>
<keyword evidence="4" id="KW-1185">Reference proteome</keyword>
<dbReference type="SUPFAM" id="SSF53474">
    <property type="entry name" value="alpha/beta-Hydrolases"/>
    <property type="match status" value="1"/>
</dbReference>
<dbReference type="Proteomes" id="UP000039046">
    <property type="component" value="Unassembled WGS sequence"/>
</dbReference>
<evidence type="ECO:0000256" key="1">
    <source>
        <dbReference type="ARBA" id="ARBA00022801"/>
    </source>
</evidence>
<evidence type="ECO:0000313" key="3">
    <source>
        <dbReference type="EMBL" id="CEJ91458.1"/>
    </source>
</evidence>
<keyword evidence="1" id="KW-0378">Hydrolase</keyword>
<dbReference type="InterPro" id="IPR013094">
    <property type="entry name" value="AB_hydrolase_3"/>
</dbReference>
<dbReference type="AlphaFoldDB" id="A0A0A1TL49"/>
<gene>
    <name evidence="3" type="ORF">VHEMI07168</name>
</gene>
<dbReference type="GO" id="GO:0016787">
    <property type="term" value="F:hydrolase activity"/>
    <property type="evidence" value="ECO:0007669"/>
    <property type="project" value="UniProtKB-KW"/>
</dbReference>
<dbReference type="InterPro" id="IPR050300">
    <property type="entry name" value="GDXG_lipolytic_enzyme"/>
</dbReference>
<dbReference type="STRING" id="1531966.A0A0A1TL49"/>
<name>A0A0A1TL49_9HYPO</name>
<dbReference type="OrthoDB" id="19653at2759"/>
<organism evidence="3 4">
    <name type="scientific">[Torrubiella] hemipterigena</name>
    <dbReference type="NCBI Taxonomy" id="1531966"/>
    <lineage>
        <taxon>Eukaryota</taxon>
        <taxon>Fungi</taxon>
        <taxon>Dikarya</taxon>
        <taxon>Ascomycota</taxon>
        <taxon>Pezizomycotina</taxon>
        <taxon>Sordariomycetes</taxon>
        <taxon>Hypocreomycetidae</taxon>
        <taxon>Hypocreales</taxon>
        <taxon>Clavicipitaceae</taxon>
        <taxon>Clavicipitaceae incertae sedis</taxon>
        <taxon>'Torrubiella' clade</taxon>
    </lineage>
</organism>